<sequence length="493" mass="52831">MAGGGEGGVCVLTLDFARWTKYQLLCTKVTWYPNTVPPSSLSAWVAGSRRQRHSKASTPDGVSRWCGMAPSRQETGTLRVPRTSGRTREWVIWRKCGRAEGGVAVLATDAKEPTERASEHEEEIGGEAVAWRKASAVDALPARASEYEQAAASSSPEAQRCQRVACGSLKRRDLVESRFVGGSLEKTRRCGQSRAANGRGAAMNIWSSSWGRMAARSLAIEGRKATGAWPSTTWIPAFDQASVLDPSPGTLPCSALPCAALPIFCQPSPDLLRLPSIPGALAGTAQLAPDITRRRQLFLSLVPASPRVSQIERVGVPVYHQTTSRARTALPDLVVAVKASWTRRPIDKTRLRQPSSRLKFRAPSWLRAGGGVQAGTPALPRDSNGSERATSAPGPFAKPTAGIHFWLATRTQMSKDRLCICRRDPVISICTAFLGSSAVGIGRESRANLWGASASPRVRCSRAAGTAIASRFKGEAAAVSQTQDLAAARVNTR</sequence>
<evidence type="ECO:0000256" key="1">
    <source>
        <dbReference type="SAM" id="MobiDB-lite"/>
    </source>
</evidence>
<evidence type="ECO:0000313" key="2">
    <source>
        <dbReference type="EMBL" id="PWI69763.1"/>
    </source>
</evidence>
<comment type="caution">
    <text evidence="2">The sequence shown here is derived from an EMBL/GenBank/DDBJ whole genome shotgun (WGS) entry which is preliminary data.</text>
</comment>
<gene>
    <name evidence="2" type="ORF">PCL_00675</name>
</gene>
<reference evidence="2 3" key="1">
    <citation type="journal article" date="2016" name="Front. Microbiol.">
        <title>Genome and transcriptome sequences reveal the specific parasitism of the nematophagous Purpureocillium lilacinum 36-1.</title>
        <authorList>
            <person name="Xie J."/>
            <person name="Li S."/>
            <person name="Mo C."/>
            <person name="Xiao X."/>
            <person name="Peng D."/>
            <person name="Wang G."/>
            <person name="Xiao Y."/>
        </authorList>
    </citation>
    <scope>NUCLEOTIDE SEQUENCE [LARGE SCALE GENOMIC DNA]</scope>
    <source>
        <strain evidence="2 3">36-1</strain>
    </source>
</reference>
<organism evidence="2 3">
    <name type="scientific">Purpureocillium lilacinum</name>
    <name type="common">Paecilomyces lilacinus</name>
    <dbReference type="NCBI Taxonomy" id="33203"/>
    <lineage>
        <taxon>Eukaryota</taxon>
        <taxon>Fungi</taxon>
        <taxon>Dikarya</taxon>
        <taxon>Ascomycota</taxon>
        <taxon>Pezizomycotina</taxon>
        <taxon>Sordariomycetes</taxon>
        <taxon>Hypocreomycetidae</taxon>
        <taxon>Hypocreales</taxon>
        <taxon>Ophiocordycipitaceae</taxon>
        <taxon>Purpureocillium</taxon>
    </lineage>
</organism>
<name>A0A2U3E5K4_PURLI</name>
<evidence type="ECO:0000313" key="3">
    <source>
        <dbReference type="Proteomes" id="UP000245956"/>
    </source>
</evidence>
<accession>A0A2U3E5K4</accession>
<proteinExistence type="predicted"/>
<dbReference type="Proteomes" id="UP000245956">
    <property type="component" value="Unassembled WGS sequence"/>
</dbReference>
<protein>
    <submittedName>
        <fullName evidence="2">Uncharacterized protein</fullName>
    </submittedName>
</protein>
<dbReference type="AlphaFoldDB" id="A0A2U3E5K4"/>
<dbReference type="EMBL" id="LCWV01000011">
    <property type="protein sequence ID" value="PWI69763.1"/>
    <property type="molecule type" value="Genomic_DNA"/>
</dbReference>
<feature type="region of interest" description="Disordered" evidence="1">
    <location>
        <begin position="368"/>
        <end position="396"/>
    </location>
</feature>